<proteinExistence type="predicted"/>
<accession>A0ABS4WZ06</accession>
<evidence type="ECO:0000313" key="2">
    <source>
        <dbReference type="EMBL" id="MBP2381326.1"/>
    </source>
</evidence>
<feature type="compositionally biased region" description="Pro residues" evidence="1">
    <location>
        <begin position="8"/>
        <end position="22"/>
    </location>
</feature>
<keyword evidence="3" id="KW-1185">Reference proteome</keyword>
<dbReference type="RefSeq" id="WP_209900386.1">
    <property type="nucleotide sequence ID" value="NZ_BAAAJW010000002.1"/>
</dbReference>
<sequence length="97" mass="9941">MPDVTPAAEPPTTSPTPAPEPSPAAEAAPVPGASPTGAGAVRALDLVRARFPRTPEEDETGLREHAAHLAALRAKVDAAPLRGREAAMTFDPRQGTS</sequence>
<feature type="compositionally biased region" description="Low complexity" evidence="1">
    <location>
        <begin position="23"/>
        <end position="35"/>
    </location>
</feature>
<protein>
    <submittedName>
        <fullName evidence="2">Uncharacterized protein</fullName>
    </submittedName>
</protein>
<gene>
    <name evidence="2" type="ORF">JOF43_001283</name>
</gene>
<evidence type="ECO:0000313" key="3">
    <source>
        <dbReference type="Proteomes" id="UP001519290"/>
    </source>
</evidence>
<comment type="caution">
    <text evidence="2">The sequence shown here is derived from an EMBL/GenBank/DDBJ whole genome shotgun (WGS) entry which is preliminary data.</text>
</comment>
<organism evidence="2 3">
    <name type="scientific">Brachybacterium sacelli</name>
    <dbReference type="NCBI Taxonomy" id="173364"/>
    <lineage>
        <taxon>Bacteria</taxon>
        <taxon>Bacillati</taxon>
        <taxon>Actinomycetota</taxon>
        <taxon>Actinomycetes</taxon>
        <taxon>Micrococcales</taxon>
        <taxon>Dermabacteraceae</taxon>
        <taxon>Brachybacterium</taxon>
    </lineage>
</organism>
<feature type="region of interest" description="Disordered" evidence="1">
    <location>
        <begin position="1"/>
        <end position="39"/>
    </location>
</feature>
<evidence type="ECO:0000256" key="1">
    <source>
        <dbReference type="SAM" id="MobiDB-lite"/>
    </source>
</evidence>
<dbReference type="EMBL" id="JAGIOD010000001">
    <property type="protein sequence ID" value="MBP2381326.1"/>
    <property type="molecule type" value="Genomic_DNA"/>
</dbReference>
<name>A0ABS4WZ06_9MICO</name>
<dbReference type="Proteomes" id="UP001519290">
    <property type="component" value="Unassembled WGS sequence"/>
</dbReference>
<reference evidence="2 3" key="1">
    <citation type="submission" date="2021-03" db="EMBL/GenBank/DDBJ databases">
        <title>Sequencing the genomes of 1000 actinobacteria strains.</title>
        <authorList>
            <person name="Klenk H.-P."/>
        </authorList>
    </citation>
    <scope>NUCLEOTIDE SEQUENCE [LARGE SCALE GENOMIC DNA]</scope>
    <source>
        <strain evidence="2 3">DSM 14566</strain>
    </source>
</reference>